<evidence type="ECO:0000313" key="2">
    <source>
        <dbReference type="Proteomes" id="UP000521032"/>
    </source>
</evidence>
<dbReference type="PANTHER" id="PTHR31116">
    <property type="entry name" value="OS04G0501200 PROTEIN"/>
    <property type="match status" value="1"/>
</dbReference>
<dbReference type="AlphaFoldDB" id="A0A6V7RHZ1"/>
<dbReference type="InterPro" id="IPR005019">
    <property type="entry name" value="Adenine_glyco"/>
</dbReference>
<proteinExistence type="predicted"/>
<dbReference type="EC" id="3.2.2.20" evidence="1"/>
<dbReference type="Proteomes" id="UP000521032">
    <property type="component" value="Unassembled WGS sequence"/>
</dbReference>
<dbReference type="SUPFAM" id="SSF48150">
    <property type="entry name" value="DNA-glycosylase"/>
    <property type="match status" value="1"/>
</dbReference>
<keyword evidence="1" id="KW-0378">Hydrolase</keyword>
<organism evidence="1 2">
    <name type="scientific">Phocicoccus schoeneichii</name>
    <dbReference type="NCBI Taxonomy" id="1812261"/>
    <lineage>
        <taxon>Bacteria</taxon>
        <taxon>Bacillati</taxon>
        <taxon>Bacillota</taxon>
        <taxon>Bacilli</taxon>
        <taxon>Bacillales</taxon>
        <taxon>Salinicoccaceae</taxon>
        <taxon>Phocicoccus</taxon>
    </lineage>
</organism>
<dbReference type="Gene3D" id="1.10.340.30">
    <property type="entry name" value="Hypothetical protein, domain 2"/>
    <property type="match status" value="1"/>
</dbReference>
<keyword evidence="2" id="KW-1185">Reference proteome</keyword>
<dbReference type="PANTHER" id="PTHR31116:SF29">
    <property type="entry name" value="DNA GLYCOSYLASE SUPERFAMILY PROTEIN"/>
    <property type="match status" value="1"/>
</dbReference>
<sequence length="183" mass="21373">MIKPTWAKSHPLLEEYYDKEWGKPSKDDTHLFEMLILEGFQAGLSWLTILKKRDAFKEAFVDFDSKKVANFDESDIERILTIDDMIKNKLKISCAIKNAIQFKRVQEEFGSFSNYLWSFVGHEPIVTKYDYETDIPVKNSLSVLISNDLKKRGFKFVGPVIIYSYLQAVGVLDDRIRYEQNKV</sequence>
<name>A0A6V7RHZ1_9BACL</name>
<dbReference type="EMBL" id="CAJEWE010000010">
    <property type="protein sequence ID" value="CAD2077617.1"/>
    <property type="molecule type" value="Genomic_DNA"/>
</dbReference>
<protein>
    <submittedName>
        <fullName evidence="1">DNA-3-methyladenine glycosylase 1</fullName>
        <ecNumber evidence="1">3.2.2.20</ecNumber>
    </submittedName>
</protein>
<evidence type="ECO:0000313" key="1">
    <source>
        <dbReference type="EMBL" id="CAD2077617.1"/>
    </source>
</evidence>
<gene>
    <name evidence="1" type="primary">tag</name>
    <name evidence="1" type="ORF">JEOSCH030_01348</name>
</gene>
<dbReference type="RefSeq" id="WP_186088042.1">
    <property type="nucleotide sequence ID" value="NZ_BMDB01000001.1"/>
</dbReference>
<keyword evidence="1" id="KW-0326">Glycosidase</keyword>
<dbReference type="InterPro" id="IPR011257">
    <property type="entry name" value="DNA_glycosylase"/>
</dbReference>
<dbReference type="Pfam" id="PF03352">
    <property type="entry name" value="Adenine_glyco"/>
    <property type="match status" value="1"/>
</dbReference>
<comment type="caution">
    <text evidence="1">The sequence shown here is derived from an EMBL/GenBank/DDBJ whole genome shotgun (WGS) entry which is preliminary data.</text>
</comment>
<dbReference type="GO" id="GO:0006284">
    <property type="term" value="P:base-excision repair"/>
    <property type="evidence" value="ECO:0007669"/>
    <property type="project" value="InterPro"/>
</dbReference>
<reference evidence="1 2" key="1">
    <citation type="submission" date="2020-07" db="EMBL/GenBank/DDBJ databases">
        <authorList>
            <person name="Criscuolo A."/>
        </authorList>
    </citation>
    <scope>NUCLEOTIDE SEQUENCE [LARGE SCALE GENOMIC DNA]</scope>
    <source>
        <strain evidence="2">CIP 111030</strain>
    </source>
</reference>
<dbReference type="GO" id="GO:0008725">
    <property type="term" value="F:DNA-3-methyladenine glycosylase activity"/>
    <property type="evidence" value="ECO:0007669"/>
    <property type="project" value="UniProtKB-EC"/>
</dbReference>
<accession>A0A6V7RHZ1</accession>